<accession>R4KAL5</accession>
<evidence type="ECO:0000256" key="2">
    <source>
        <dbReference type="ARBA" id="ARBA00022485"/>
    </source>
</evidence>
<dbReference type="HOGENOM" id="CLU_009273_3_4_9"/>
<dbReference type="EMBL" id="CP003262">
    <property type="protein sequence ID" value="AGK99603.1"/>
    <property type="molecule type" value="Genomic_DNA"/>
</dbReference>
<evidence type="ECO:0000313" key="8">
    <source>
        <dbReference type="EMBL" id="AGK99603.1"/>
    </source>
</evidence>
<dbReference type="SFLD" id="SFLDG01384">
    <property type="entry name" value="thioether_bond_formation_requi"/>
    <property type="match status" value="1"/>
</dbReference>
<evidence type="ECO:0000313" key="9">
    <source>
        <dbReference type="Proteomes" id="UP000013523"/>
    </source>
</evidence>
<comment type="cofactor">
    <cofactor evidence="1">
        <name>[4Fe-4S] cluster</name>
        <dbReference type="ChEBI" id="CHEBI:49883"/>
    </cofactor>
</comment>
<dbReference type="NCBIfam" id="TIGR04085">
    <property type="entry name" value="rSAM_more_4Fe4S"/>
    <property type="match status" value="1"/>
</dbReference>
<dbReference type="InterPro" id="IPR007197">
    <property type="entry name" value="rSAM"/>
</dbReference>
<keyword evidence="4" id="KW-0479">Metal-binding</keyword>
<dbReference type="OrthoDB" id="9808591at2"/>
<evidence type="ECO:0000256" key="5">
    <source>
        <dbReference type="ARBA" id="ARBA00023004"/>
    </source>
</evidence>
<keyword evidence="5" id="KW-0408">Iron</keyword>
<dbReference type="PROSITE" id="PS01305">
    <property type="entry name" value="MOAA_NIFB_PQQE"/>
    <property type="match status" value="1"/>
</dbReference>
<proteinExistence type="predicted"/>
<dbReference type="InterPro" id="IPR058240">
    <property type="entry name" value="rSAM_sf"/>
</dbReference>
<evidence type="ECO:0000256" key="1">
    <source>
        <dbReference type="ARBA" id="ARBA00001966"/>
    </source>
</evidence>
<organism evidence="8 9">
    <name type="scientific">Clostridium pasteurianum BC1</name>
    <dbReference type="NCBI Taxonomy" id="86416"/>
    <lineage>
        <taxon>Bacteria</taxon>
        <taxon>Bacillati</taxon>
        <taxon>Bacillota</taxon>
        <taxon>Clostridia</taxon>
        <taxon>Eubacteriales</taxon>
        <taxon>Clostridiaceae</taxon>
        <taxon>Clostridium</taxon>
    </lineage>
</organism>
<evidence type="ECO:0000259" key="7">
    <source>
        <dbReference type="PROSITE" id="PS51918"/>
    </source>
</evidence>
<dbReference type="GO" id="GO:0046872">
    <property type="term" value="F:metal ion binding"/>
    <property type="evidence" value="ECO:0007669"/>
    <property type="project" value="UniProtKB-KW"/>
</dbReference>
<evidence type="ECO:0000256" key="4">
    <source>
        <dbReference type="ARBA" id="ARBA00022723"/>
    </source>
</evidence>
<keyword evidence="6" id="KW-0411">Iron-sulfur</keyword>
<name>R4KAL5_CLOPA</name>
<dbReference type="AlphaFoldDB" id="R4KAL5"/>
<protein>
    <submittedName>
        <fullName evidence="8">Arylsulfatase regulator (Fe-S oxidoreductase)</fullName>
    </submittedName>
</protein>
<dbReference type="InterPro" id="IPR023885">
    <property type="entry name" value="4Fe4S-binding_SPASM_dom"/>
</dbReference>
<keyword evidence="9" id="KW-1185">Reference proteome</keyword>
<feature type="domain" description="Radical SAM core" evidence="7">
    <location>
        <begin position="82"/>
        <end position="310"/>
    </location>
</feature>
<geneLocation type="plasmid" evidence="8 9">
    <name>pCLOPA01</name>
</geneLocation>
<dbReference type="PROSITE" id="PS51918">
    <property type="entry name" value="RADICAL_SAM"/>
    <property type="match status" value="1"/>
</dbReference>
<dbReference type="SUPFAM" id="SSF102114">
    <property type="entry name" value="Radical SAM enzymes"/>
    <property type="match status" value="1"/>
</dbReference>
<dbReference type="InterPro" id="IPR023867">
    <property type="entry name" value="Sulphatase_maturase_rSAM"/>
</dbReference>
<dbReference type="InterPro" id="IPR000385">
    <property type="entry name" value="MoaA_NifB_PqqE_Fe-S-bd_CS"/>
</dbReference>
<dbReference type="CDD" id="cd01335">
    <property type="entry name" value="Radical_SAM"/>
    <property type="match status" value="1"/>
</dbReference>
<dbReference type="Gene3D" id="3.20.20.70">
    <property type="entry name" value="Aldolase class I"/>
    <property type="match status" value="1"/>
</dbReference>
<dbReference type="Pfam" id="PF04055">
    <property type="entry name" value="Radical_SAM"/>
    <property type="match status" value="1"/>
</dbReference>
<dbReference type="PANTHER" id="PTHR43273">
    <property type="entry name" value="ANAEROBIC SULFATASE-MATURATING ENZYME HOMOLOG ASLB-RELATED"/>
    <property type="match status" value="1"/>
</dbReference>
<dbReference type="NCBIfam" id="TIGR04068">
    <property type="entry name" value="rSAM_ocin_clost"/>
    <property type="match status" value="1"/>
</dbReference>
<dbReference type="PATRIC" id="fig|86416.3.peg.4922"/>
<keyword evidence="3" id="KW-0949">S-adenosyl-L-methionine</keyword>
<dbReference type="RefSeq" id="WP_015617869.1">
    <property type="nucleotide sequence ID" value="NC_021183.1"/>
</dbReference>
<evidence type="ECO:0000256" key="3">
    <source>
        <dbReference type="ARBA" id="ARBA00022691"/>
    </source>
</evidence>
<sequence length="483" mass="56438">MLINKPFIKLFKTRSKYYMYDVNKNTILNIDNKQYTFLKNCLEFNDNCFETKEVNRLYKDGFLSSNKVKNIVHPAEELLPYYLNNNVQMLILQVTQQCNFRCEYCVYSGAYLNRSHSNKKMDISTALKGIDFIINHSSNVETINIGFYGGEPLLEFNFIKKCIEYAEEKSDCKKIIFSMTTNASLLTDEIVEFLYKHSVLLTISLDGPKEIHNSHRKLALNNNGSFDKVINNIVRIEKKFPEYIKTILFNTVIDTENDFDCIDKFFLSYDTVKNIALRSTFISNNYKKDDIVINEKRQDYYSKQSYELFKIFYHLIKEKSTENCSRIAIEEYNEVAKLSKKLVPQEILPERAHPSGPCIPGTHRLFMNADGFFYPCERVSESSNLMQIGHIDTGFDIDKVKKILNIGKVNENACKNCWAIRLCGICASLIDSTEKEFSEKRKEEFCKKFKLSLEEKLKNYCFLKEFGHDFENNVEMNLNEVIK</sequence>
<dbReference type="SFLD" id="SFLDG01386">
    <property type="entry name" value="main_SPASM_domain-containing"/>
    <property type="match status" value="1"/>
</dbReference>
<dbReference type="KEGG" id="cpas:Clopa_4934"/>
<gene>
    <name evidence="8" type="ORF">Clopa_4934</name>
</gene>
<dbReference type="InterPro" id="IPR024001">
    <property type="entry name" value="Cys-rich_pep_rSAM_mat_CcpM"/>
</dbReference>
<dbReference type="InterPro" id="IPR013785">
    <property type="entry name" value="Aldolase_TIM"/>
</dbReference>
<reference evidence="8 9" key="1">
    <citation type="submission" date="2012-01" db="EMBL/GenBank/DDBJ databases">
        <title>Complete sequence of plasmid of Clostridium pasteurianum BC1.</title>
        <authorList>
            <consortium name="US DOE Joint Genome Institute"/>
            <person name="Lucas S."/>
            <person name="Han J."/>
            <person name="Lapidus A."/>
            <person name="Cheng J.-F."/>
            <person name="Goodwin L."/>
            <person name="Pitluck S."/>
            <person name="Peters L."/>
            <person name="Mikhailova N."/>
            <person name="Teshima H."/>
            <person name="Detter J.C."/>
            <person name="Han C."/>
            <person name="Tapia R."/>
            <person name="Land M."/>
            <person name="Hauser L."/>
            <person name="Kyrpides N."/>
            <person name="Ivanova N."/>
            <person name="Pagani I."/>
            <person name="Dunn J."/>
            <person name="Taghavi S."/>
            <person name="Francis A."/>
            <person name="van der Lelie D."/>
            <person name="Woyke T."/>
        </authorList>
    </citation>
    <scope>NUCLEOTIDE SEQUENCE [LARGE SCALE GENOMIC DNA]</scope>
    <source>
        <strain evidence="8 9">BC1</strain>
        <plasmid evidence="8 9">pCLOPA01</plasmid>
    </source>
</reference>
<keyword evidence="8" id="KW-0614">Plasmid</keyword>
<dbReference type="Proteomes" id="UP000013523">
    <property type="component" value="Plasmid pCLOPA01"/>
</dbReference>
<dbReference type="SFLD" id="SFLDG01067">
    <property type="entry name" value="SPASM/twitch_domain_containing"/>
    <property type="match status" value="1"/>
</dbReference>
<dbReference type="SFLD" id="SFLDS00029">
    <property type="entry name" value="Radical_SAM"/>
    <property type="match status" value="1"/>
</dbReference>
<keyword evidence="2" id="KW-0004">4Fe-4S</keyword>
<dbReference type="GO" id="GO:0016491">
    <property type="term" value="F:oxidoreductase activity"/>
    <property type="evidence" value="ECO:0007669"/>
    <property type="project" value="InterPro"/>
</dbReference>
<dbReference type="GO" id="GO:0051539">
    <property type="term" value="F:4 iron, 4 sulfur cluster binding"/>
    <property type="evidence" value="ECO:0007669"/>
    <property type="project" value="UniProtKB-KW"/>
</dbReference>
<evidence type="ECO:0000256" key="6">
    <source>
        <dbReference type="ARBA" id="ARBA00023014"/>
    </source>
</evidence>
<dbReference type="PANTHER" id="PTHR43273:SF8">
    <property type="entry name" value="RADICAL SAM DOMAIN PROTEIN"/>
    <property type="match status" value="1"/>
</dbReference>